<proteinExistence type="predicted"/>
<dbReference type="Ensembl" id="ENSCMIT00000013849.1">
    <property type="protein sequence ID" value="ENSCMIP00000013552.1"/>
    <property type="gene ID" value="ENSCMIG00000006784.1"/>
</dbReference>
<evidence type="ECO:0000256" key="3">
    <source>
        <dbReference type="ARBA" id="ARBA00022737"/>
    </source>
</evidence>
<evidence type="ECO:0000313" key="6">
    <source>
        <dbReference type="Proteomes" id="UP000314986"/>
    </source>
</evidence>
<comment type="subcellular location">
    <subcellularLocation>
        <location evidence="1">Endomembrane system</location>
    </subcellularLocation>
</comment>
<accession>A0A4W3HEH3</accession>
<evidence type="ECO:0000256" key="4">
    <source>
        <dbReference type="ARBA" id="ARBA00023136"/>
    </source>
</evidence>
<dbReference type="STRING" id="7868.ENSCMIP00000013552"/>
<dbReference type="GeneTree" id="ENSGT00940000172350"/>
<name>A0A4W3HEH3_CALMI</name>
<keyword evidence="4" id="KW-0472">Membrane</keyword>
<dbReference type="PANTHER" id="PTHR14514:SF4">
    <property type="entry name" value="NESPRIN-2"/>
    <property type="match status" value="1"/>
</dbReference>
<reference evidence="5" key="5">
    <citation type="submission" date="2025-09" db="UniProtKB">
        <authorList>
            <consortium name="Ensembl"/>
        </authorList>
    </citation>
    <scope>IDENTIFICATION</scope>
</reference>
<keyword evidence="2" id="KW-0597">Phosphoprotein</keyword>
<reference evidence="6" key="1">
    <citation type="journal article" date="2006" name="Science">
        <title>Ancient noncoding elements conserved in the human genome.</title>
        <authorList>
            <person name="Venkatesh B."/>
            <person name="Kirkness E.F."/>
            <person name="Loh Y.H."/>
            <person name="Halpern A.L."/>
            <person name="Lee A.P."/>
            <person name="Johnson J."/>
            <person name="Dandona N."/>
            <person name="Viswanathan L.D."/>
            <person name="Tay A."/>
            <person name="Venter J.C."/>
            <person name="Strausberg R.L."/>
            <person name="Brenner S."/>
        </authorList>
    </citation>
    <scope>NUCLEOTIDE SEQUENCE [LARGE SCALE GENOMIC DNA]</scope>
</reference>
<organism evidence="5 6">
    <name type="scientific">Callorhinchus milii</name>
    <name type="common">Ghost shark</name>
    <dbReference type="NCBI Taxonomy" id="7868"/>
    <lineage>
        <taxon>Eukaryota</taxon>
        <taxon>Metazoa</taxon>
        <taxon>Chordata</taxon>
        <taxon>Craniata</taxon>
        <taxon>Vertebrata</taxon>
        <taxon>Chondrichthyes</taxon>
        <taxon>Holocephali</taxon>
        <taxon>Chimaeriformes</taxon>
        <taxon>Callorhinchidae</taxon>
        <taxon>Callorhinchus</taxon>
    </lineage>
</organism>
<dbReference type="Proteomes" id="UP000314986">
    <property type="component" value="Unassembled WGS sequence"/>
</dbReference>
<dbReference type="InParanoid" id="A0A4W3HEH3"/>
<reference evidence="6" key="3">
    <citation type="journal article" date="2014" name="Nature">
        <title>Elephant shark genome provides unique insights into gnathostome evolution.</title>
        <authorList>
            <consortium name="International Elephant Shark Genome Sequencing Consortium"/>
            <person name="Venkatesh B."/>
            <person name="Lee A.P."/>
            <person name="Ravi V."/>
            <person name="Maurya A.K."/>
            <person name="Lian M.M."/>
            <person name="Swann J.B."/>
            <person name="Ohta Y."/>
            <person name="Flajnik M.F."/>
            <person name="Sutoh Y."/>
            <person name="Kasahara M."/>
            <person name="Hoon S."/>
            <person name="Gangu V."/>
            <person name="Roy S.W."/>
            <person name="Irimia M."/>
            <person name="Korzh V."/>
            <person name="Kondrychyn I."/>
            <person name="Lim Z.W."/>
            <person name="Tay B.H."/>
            <person name="Tohari S."/>
            <person name="Kong K.W."/>
            <person name="Ho S."/>
            <person name="Lorente-Galdos B."/>
            <person name="Quilez J."/>
            <person name="Marques-Bonet T."/>
            <person name="Raney B.J."/>
            <person name="Ingham P.W."/>
            <person name="Tay A."/>
            <person name="Hillier L.W."/>
            <person name="Minx P."/>
            <person name="Boehm T."/>
            <person name="Wilson R.K."/>
            <person name="Brenner S."/>
            <person name="Warren W.C."/>
        </authorList>
    </citation>
    <scope>NUCLEOTIDE SEQUENCE [LARGE SCALE GENOMIC DNA]</scope>
</reference>
<keyword evidence="3" id="KW-0677">Repeat</keyword>
<keyword evidence="6" id="KW-1185">Reference proteome</keyword>
<dbReference type="Gene3D" id="1.20.58.60">
    <property type="match status" value="1"/>
</dbReference>
<dbReference type="AlphaFoldDB" id="A0A4W3HEH3"/>
<dbReference type="SUPFAM" id="SSF46966">
    <property type="entry name" value="Spectrin repeat"/>
    <property type="match status" value="1"/>
</dbReference>
<evidence type="ECO:0000256" key="1">
    <source>
        <dbReference type="ARBA" id="ARBA00004308"/>
    </source>
</evidence>
<dbReference type="PANTHER" id="PTHR14514">
    <property type="entry name" value="PKA ANCHORING PROTEIN"/>
    <property type="match status" value="1"/>
</dbReference>
<evidence type="ECO:0000256" key="2">
    <source>
        <dbReference type="ARBA" id="ARBA00022553"/>
    </source>
</evidence>
<reference evidence="5" key="4">
    <citation type="submission" date="2025-08" db="UniProtKB">
        <authorList>
            <consortium name="Ensembl"/>
        </authorList>
    </citation>
    <scope>IDENTIFICATION</scope>
</reference>
<evidence type="ECO:0000313" key="5">
    <source>
        <dbReference type="Ensembl" id="ENSCMIP00000013552.1"/>
    </source>
</evidence>
<reference evidence="6" key="2">
    <citation type="journal article" date="2007" name="PLoS Biol.">
        <title>Survey sequencing and comparative analysis of the elephant shark (Callorhinchus milii) genome.</title>
        <authorList>
            <person name="Venkatesh B."/>
            <person name="Kirkness E.F."/>
            <person name="Loh Y.H."/>
            <person name="Halpern A.L."/>
            <person name="Lee A.P."/>
            <person name="Johnson J."/>
            <person name="Dandona N."/>
            <person name="Viswanathan L.D."/>
            <person name="Tay A."/>
            <person name="Venter J.C."/>
            <person name="Strausberg R.L."/>
            <person name="Brenner S."/>
        </authorList>
    </citation>
    <scope>NUCLEOTIDE SEQUENCE [LARGE SCALE GENOMIC DNA]</scope>
</reference>
<sequence>MRARVHSSVSEPLAPELEISIEGTASELETVQEECKLQGLRSRRCQGLSNSISAVGIGLRAVEMVLQQRSQSLSQAQAQHKRVWAEVEQWQAMLSRLDAEVQDMAEQDPQAAQQLMDRLIHPLQLHQRVARQAEQRTSLLNKIPGYLEQYEQVTNCAKSWIKNTETLLSQDIDYSSARCLQTRLLTLQVSCCWRSTDVCANKSGTGFYTLTSVQRTHTDRPVHTLTSVHTLTDLCTH</sequence>
<protein>
    <submittedName>
        <fullName evidence="5">Uncharacterized protein</fullName>
    </submittedName>
</protein>